<gene>
    <name evidence="5" type="ORF">B7463_g8065</name>
</gene>
<accession>A0A3E2H4F0</accession>
<protein>
    <recommendedName>
        <fullName evidence="4">N-acetyltransferase domain-containing protein</fullName>
    </recommendedName>
</protein>
<feature type="region of interest" description="Disordered" evidence="3">
    <location>
        <begin position="1"/>
        <end position="44"/>
    </location>
</feature>
<evidence type="ECO:0000259" key="4">
    <source>
        <dbReference type="PROSITE" id="PS51186"/>
    </source>
</evidence>
<organism evidence="5 6">
    <name type="scientific">Scytalidium lignicola</name>
    <name type="common">Hyphomycete</name>
    <dbReference type="NCBI Taxonomy" id="5539"/>
    <lineage>
        <taxon>Eukaryota</taxon>
        <taxon>Fungi</taxon>
        <taxon>Dikarya</taxon>
        <taxon>Ascomycota</taxon>
        <taxon>Pezizomycotina</taxon>
        <taxon>Leotiomycetes</taxon>
        <taxon>Leotiomycetes incertae sedis</taxon>
        <taxon>Scytalidium</taxon>
    </lineage>
</organism>
<evidence type="ECO:0000256" key="1">
    <source>
        <dbReference type="ARBA" id="ARBA00022679"/>
    </source>
</evidence>
<dbReference type="EMBL" id="NCSJ02000169">
    <property type="protein sequence ID" value="RFU28270.1"/>
    <property type="molecule type" value="Genomic_DNA"/>
</dbReference>
<evidence type="ECO:0000256" key="2">
    <source>
        <dbReference type="ARBA" id="ARBA00023315"/>
    </source>
</evidence>
<dbReference type="SUPFAM" id="SSF55729">
    <property type="entry name" value="Acyl-CoA N-acyltransferases (Nat)"/>
    <property type="match status" value="1"/>
</dbReference>
<keyword evidence="2" id="KW-0012">Acyltransferase</keyword>
<evidence type="ECO:0000256" key="3">
    <source>
        <dbReference type="SAM" id="MobiDB-lite"/>
    </source>
</evidence>
<feature type="compositionally biased region" description="Polar residues" evidence="3">
    <location>
        <begin position="29"/>
        <end position="43"/>
    </location>
</feature>
<keyword evidence="6" id="KW-1185">Reference proteome</keyword>
<dbReference type="GO" id="GO:0004059">
    <property type="term" value="F:aralkylamine N-acetyltransferase activity"/>
    <property type="evidence" value="ECO:0007669"/>
    <property type="project" value="TreeGrafter"/>
</dbReference>
<sequence length="268" mass="28759">MSSNSTIENTSSSRTLETSPDNIKDEEPQQQASSGEVDSSQPNFIIIQPRAPTRLHPYTRQLTLSDLDSVVALENAAFTDPKQRATREKFEYRLTKCGELCLGIFCTMIPGSGVSVATLPAACPVESARPDGAVSVLLGHVVATKTVGPVASDNSMGIPPDWASAHPPASELGHQEHGRTIVLHSVAVVPGFQNRGLGKVLVMAYTQRLNDAGIADSLALIAHDHKLSWYEKLGFVNKGPSSAQFGGGGWYDMIFELKTLEPRTAYAS</sequence>
<dbReference type="GO" id="GO:0005737">
    <property type="term" value="C:cytoplasm"/>
    <property type="evidence" value="ECO:0007669"/>
    <property type="project" value="TreeGrafter"/>
</dbReference>
<dbReference type="PROSITE" id="PS51186">
    <property type="entry name" value="GNAT"/>
    <property type="match status" value="1"/>
</dbReference>
<reference evidence="5 6" key="1">
    <citation type="submission" date="2018-05" db="EMBL/GenBank/DDBJ databases">
        <title>Draft genome sequence of Scytalidium lignicola DSM 105466, a ubiquitous saprotrophic fungus.</title>
        <authorList>
            <person name="Buettner E."/>
            <person name="Gebauer A.M."/>
            <person name="Hofrichter M."/>
            <person name="Liers C."/>
            <person name="Kellner H."/>
        </authorList>
    </citation>
    <scope>NUCLEOTIDE SEQUENCE [LARGE SCALE GENOMIC DNA]</scope>
    <source>
        <strain evidence="5 6">DSM 105466</strain>
    </source>
</reference>
<evidence type="ECO:0000313" key="5">
    <source>
        <dbReference type="EMBL" id="RFU28270.1"/>
    </source>
</evidence>
<feature type="compositionally biased region" description="Low complexity" evidence="3">
    <location>
        <begin position="1"/>
        <end position="13"/>
    </location>
</feature>
<dbReference type="InterPro" id="IPR051635">
    <property type="entry name" value="SNAT-like"/>
</dbReference>
<dbReference type="OMA" id="WLEHAAF"/>
<name>A0A3E2H4F0_SCYLI</name>
<dbReference type="InterPro" id="IPR000182">
    <property type="entry name" value="GNAT_dom"/>
</dbReference>
<dbReference type="AlphaFoldDB" id="A0A3E2H4F0"/>
<comment type="caution">
    <text evidence="5">The sequence shown here is derived from an EMBL/GenBank/DDBJ whole genome shotgun (WGS) entry which is preliminary data.</text>
</comment>
<dbReference type="STRING" id="5539.A0A3E2H4F0"/>
<dbReference type="PANTHER" id="PTHR10908:SF0">
    <property type="entry name" value="SEROTONIN N-ACETYLTRANSFERASE"/>
    <property type="match status" value="1"/>
</dbReference>
<dbReference type="Pfam" id="PF13673">
    <property type="entry name" value="Acetyltransf_10"/>
    <property type="match status" value="1"/>
</dbReference>
<feature type="non-terminal residue" evidence="5">
    <location>
        <position position="1"/>
    </location>
</feature>
<dbReference type="InterPro" id="IPR016181">
    <property type="entry name" value="Acyl_CoA_acyltransferase"/>
</dbReference>
<feature type="non-terminal residue" evidence="5">
    <location>
        <position position="268"/>
    </location>
</feature>
<dbReference type="PANTHER" id="PTHR10908">
    <property type="entry name" value="SEROTONIN N-ACETYLTRANSFERASE"/>
    <property type="match status" value="1"/>
</dbReference>
<dbReference type="CDD" id="cd04301">
    <property type="entry name" value="NAT_SF"/>
    <property type="match status" value="1"/>
</dbReference>
<dbReference type="OrthoDB" id="30840at2759"/>
<dbReference type="Proteomes" id="UP000258309">
    <property type="component" value="Unassembled WGS sequence"/>
</dbReference>
<proteinExistence type="predicted"/>
<dbReference type="Gene3D" id="3.40.630.30">
    <property type="match status" value="1"/>
</dbReference>
<feature type="domain" description="N-acetyltransferase" evidence="4">
    <location>
        <begin position="57"/>
        <end position="261"/>
    </location>
</feature>
<evidence type="ECO:0000313" key="6">
    <source>
        <dbReference type="Proteomes" id="UP000258309"/>
    </source>
</evidence>
<keyword evidence="1" id="KW-0808">Transferase</keyword>